<sequence>MEFNSAAPSCDCVAHRFGSAADHPERVRWYPSDITDAEWAVVRPLLPVPVWLRGRGGQPEAYCHRAMLDAVRYLVDNGIKWRAMPADFPPWDRVYAFFRRWRDRALVKEFHDRLRATVRAELGRDAEPSAGVIDSQSVEADAVVGSDSRGFDGGKLVNGRKRHVVVDTLGLLLGVVVTAADTGDRAAARVLLRQVASAHHRLALLWADAGYTGRLIEHCLNALALVVSIVRRSDHQKGFVVQPKRWIVERFFAHLMQSRRLVRDFERRTTSAEAMIYWSMTLLMSRRLTAKRRHRQE</sequence>
<dbReference type="Pfam" id="PF01609">
    <property type="entry name" value="DDE_Tnp_1"/>
    <property type="match status" value="1"/>
</dbReference>
<dbReference type="InterPro" id="IPR025161">
    <property type="entry name" value="IS402-like_dom"/>
</dbReference>
<evidence type="ECO:0000259" key="2">
    <source>
        <dbReference type="Pfam" id="PF13340"/>
    </source>
</evidence>
<dbReference type="InterPro" id="IPR002559">
    <property type="entry name" value="Transposase_11"/>
</dbReference>
<dbReference type="PANTHER" id="PTHR30007:SF0">
    <property type="entry name" value="TRANSPOSASE"/>
    <property type="match status" value="1"/>
</dbReference>
<keyword evidence="4" id="KW-1185">Reference proteome</keyword>
<accession>A0ABW6M5A7</accession>
<feature type="domain" description="Transposase IS4-like" evidence="1">
    <location>
        <begin position="127"/>
        <end position="279"/>
    </location>
</feature>
<evidence type="ECO:0000313" key="3">
    <source>
        <dbReference type="EMBL" id="MFE9601311.1"/>
    </source>
</evidence>
<dbReference type="PANTHER" id="PTHR30007">
    <property type="entry name" value="PHP DOMAIN PROTEIN"/>
    <property type="match status" value="1"/>
</dbReference>
<protein>
    <submittedName>
        <fullName evidence="3">IS5 family transposase</fullName>
    </submittedName>
</protein>
<reference evidence="3 4" key="1">
    <citation type="submission" date="2024-10" db="EMBL/GenBank/DDBJ databases">
        <title>The Natural Products Discovery Center: Release of the First 8490 Sequenced Strains for Exploring Actinobacteria Biosynthetic Diversity.</title>
        <authorList>
            <person name="Kalkreuter E."/>
            <person name="Kautsar S.A."/>
            <person name="Yang D."/>
            <person name="Bader C.D."/>
            <person name="Teijaro C.N."/>
            <person name="Fluegel L."/>
            <person name="Davis C.M."/>
            <person name="Simpson J.R."/>
            <person name="Lauterbach L."/>
            <person name="Steele A.D."/>
            <person name="Gui C."/>
            <person name="Meng S."/>
            <person name="Li G."/>
            <person name="Viehrig K."/>
            <person name="Ye F."/>
            <person name="Su P."/>
            <person name="Kiefer A.F."/>
            <person name="Nichols A."/>
            <person name="Cepeda A.J."/>
            <person name="Yan W."/>
            <person name="Fan B."/>
            <person name="Jiang Y."/>
            <person name="Adhikari A."/>
            <person name="Zheng C.-J."/>
            <person name="Schuster L."/>
            <person name="Cowan T.M."/>
            <person name="Smanski M.J."/>
            <person name="Chevrette M.G."/>
            <person name="De Carvalho L.P.S."/>
            <person name="Shen B."/>
        </authorList>
    </citation>
    <scope>NUCLEOTIDE SEQUENCE [LARGE SCALE GENOMIC DNA]</scope>
    <source>
        <strain evidence="3 4">NPDC006488</strain>
    </source>
</reference>
<dbReference type="NCBIfam" id="NF033580">
    <property type="entry name" value="transpos_IS5_3"/>
    <property type="match status" value="1"/>
</dbReference>
<dbReference type="Proteomes" id="UP001601303">
    <property type="component" value="Unassembled WGS sequence"/>
</dbReference>
<evidence type="ECO:0000313" key="4">
    <source>
        <dbReference type="Proteomes" id="UP001601303"/>
    </source>
</evidence>
<feature type="domain" description="Insertion element IS402-like" evidence="2">
    <location>
        <begin position="34"/>
        <end position="110"/>
    </location>
</feature>
<dbReference type="RefSeq" id="WP_388109170.1">
    <property type="nucleotide sequence ID" value="NZ_JBIAHM010000008.1"/>
</dbReference>
<organism evidence="3 4">
    <name type="scientific">Streptomyces hokutonensis</name>
    <dbReference type="NCBI Taxonomy" id="1306990"/>
    <lineage>
        <taxon>Bacteria</taxon>
        <taxon>Bacillati</taxon>
        <taxon>Actinomycetota</taxon>
        <taxon>Actinomycetes</taxon>
        <taxon>Kitasatosporales</taxon>
        <taxon>Streptomycetaceae</taxon>
        <taxon>Streptomyces</taxon>
    </lineage>
</organism>
<dbReference type="Pfam" id="PF13340">
    <property type="entry name" value="DUF4096"/>
    <property type="match status" value="1"/>
</dbReference>
<dbReference type="EMBL" id="JBIAHM010000008">
    <property type="protein sequence ID" value="MFE9601311.1"/>
    <property type="molecule type" value="Genomic_DNA"/>
</dbReference>
<name>A0ABW6M5A7_9ACTN</name>
<comment type="caution">
    <text evidence="3">The sequence shown here is derived from an EMBL/GenBank/DDBJ whole genome shotgun (WGS) entry which is preliminary data.</text>
</comment>
<proteinExistence type="predicted"/>
<gene>
    <name evidence="3" type="ORF">ACFYNQ_22420</name>
</gene>
<evidence type="ECO:0000259" key="1">
    <source>
        <dbReference type="Pfam" id="PF01609"/>
    </source>
</evidence>